<evidence type="ECO:0000313" key="7">
    <source>
        <dbReference type="Proteomes" id="UP001652432"/>
    </source>
</evidence>
<protein>
    <submittedName>
        <fullName evidence="6">M14 family metallopeptidase</fullName>
    </submittedName>
</protein>
<gene>
    <name evidence="6" type="ORF">OCV77_08755</name>
</gene>
<evidence type="ECO:0000256" key="1">
    <source>
        <dbReference type="ARBA" id="ARBA00001947"/>
    </source>
</evidence>
<keyword evidence="4" id="KW-0862">Zinc</keyword>
<name>A0ABT2T2U3_9FIRM</name>
<dbReference type="PIRSF" id="PIRSF039012">
    <property type="entry name" value="ASP"/>
    <property type="match status" value="1"/>
</dbReference>
<proteinExistence type="predicted"/>
<dbReference type="PANTHER" id="PTHR37326:SF1">
    <property type="entry name" value="BLL3975 PROTEIN"/>
    <property type="match status" value="1"/>
</dbReference>
<comment type="cofactor">
    <cofactor evidence="1">
        <name>Zn(2+)</name>
        <dbReference type="ChEBI" id="CHEBI:29105"/>
    </cofactor>
</comment>
<dbReference type="InterPro" id="IPR055438">
    <property type="entry name" value="AstE_AspA_cat"/>
</dbReference>
<dbReference type="SUPFAM" id="SSF53187">
    <property type="entry name" value="Zn-dependent exopeptidases"/>
    <property type="match status" value="1"/>
</dbReference>
<dbReference type="EMBL" id="JAOQKJ010000006">
    <property type="protein sequence ID" value="MCU6744584.1"/>
    <property type="molecule type" value="Genomic_DNA"/>
</dbReference>
<evidence type="ECO:0000256" key="3">
    <source>
        <dbReference type="ARBA" id="ARBA00022801"/>
    </source>
</evidence>
<accession>A0ABT2T2U3</accession>
<dbReference type="Proteomes" id="UP001652432">
    <property type="component" value="Unassembled WGS sequence"/>
</dbReference>
<dbReference type="CDD" id="cd06253">
    <property type="entry name" value="M14_ASTE_ASPA-like"/>
    <property type="match status" value="1"/>
</dbReference>
<keyword evidence="7" id="KW-1185">Reference proteome</keyword>
<evidence type="ECO:0000313" key="6">
    <source>
        <dbReference type="EMBL" id="MCU6744584.1"/>
    </source>
</evidence>
<keyword evidence="2" id="KW-0479">Metal-binding</keyword>
<keyword evidence="3" id="KW-0378">Hydrolase</keyword>
<feature type="domain" description="Succinylglutamate desuccinylase/Aspartoacylase catalytic" evidence="5">
    <location>
        <begin position="32"/>
        <end position="215"/>
    </location>
</feature>
<dbReference type="RefSeq" id="WP_262574665.1">
    <property type="nucleotide sequence ID" value="NZ_JAOQKJ010000006.1"/>
</dbReference>
<evidence type="ECO:0000256" key="4">
    <source>
        <dbReference type="ARBA" id="ARBA00022833"/>
    </source>
</evidence>
<dbReference type="InterPro" id="IPR053138">
    <property type="entry name" value="N-alpha-Ac-DABA_deacetylase"/>
</dbReference>
<evidence type="ECO:0000256" key="2">
    <source>
        <dbReference type="ARBA" id="ARBA00022723"/>
    </source>
</evidence>
<dbReference type="PANTHER" id="PTHR37326">
    <property type="entry name" value="BLL3975 PROTEIN"/>
    <property type="match status" value="1"/>
</dbReference>
<sequence length="313" mass="34778">MIREIIAAQLPVGEKLRIVKNRIEGKDPDSGRIAIVSGIHGDEFEGQYVIYEMVRRLQEHPECLHGSVDLYPALNPLGMDMAVRELPGLHMDMNRIFPGNENGTALEKVAAAIVGDIAGADLCLDIHASNIFAREIPQVRISEEFAERVLPYAQLMNVDMVWTNAAETVHEATLAHSLNLLGVPSFVVEMGVGTRISRHFGNQVTDGIFHLMKHIGMWNGELKGKIQQPVLSTDGEVEFIRSGSTGVFLPEIEHNHFVKKGDKLGEVIDPLRGEVLEEILAQRNGLVFTLREYPFVREGALLLRILTGIDHDE</sequence>
<evidence type="ECO:0000259" key="5">
    <source>
        <dbReference type="Pfam" id="PF24827"/>
    </source>
</evidence>
<dbReference type="InterPro" id="IPR043795">
    <property type="entry name" value="N-alpha-Ac-DABA-like"/>
</dbReference>
<dbReference type="Gene3D" id="3.40.630.10">
    <property type="entry name" value="Zn peptidases"/>
    <property type="match status" value="1"/>
</dbReference>
<reference evidence="6 7" key="1">
    <citation type="journal article" date="2021" name="ISME Commun">
        <title>Automated analysis of genomic sequences facilitates high-throughput and comprehensive description of bacteria.</title>
        <authorList>
            <person name="Hitch T.C.A."/>
        </authorList>
    </citation>
    <scope>NUCLEOTIDE SEQUENCE [LARGE SCALE GENOMIC DNA]</scope>
    <source>
        <strain evidence="6 7">Sanger_18</strain>
    </source>
</reference>
<comment type="caution">
    <text evidence="6">The sequence shown here is derived from an EMBL/GenBank/DDBJ whole genome shotgun (WGS) entry which is preliminary data.</text>
</comment>
<organism evidence="6 7">
    <name type="scientific">Suilimivivens aceti</name>
    <dbReference type="NCBI Taxonomy" id="2981774"/>
    <lineage>
        <taxon>Bacteria</taxon>
        <taxon>Bacillati</taxon>
        <taxon>Bacillota</taxon>
        <taxon>Clostridia</taxon>
        <taxon>Lachnospirales</taxon>
        <taxon>Lachnospiraceae</taxon>
        <taxon>Suilimivivens</taxon>
    </lineage>
</organism>
<dbReference type="Pfam" id="PF24827">
    <property type="entry name" value="AstE_AspA_cat"/>
    <property type="match status" value="1"/>
</dbReference>